<dbReference type="PANTHER" id="PTHR43537">
    <property type="entry name" value="TRANSCRIPTIONAL REGULATOR, GNTR FAMILY"/>
    <property type="match status" value="1"/>
</dbReference>
<dbReference type="InterPro" id="IPR011711">
    <property type="entry name" value="GntR_C"/>
</dbReference>
<reference evidence="5" key="1">
    <citation type="submission" date="2020-02" db="EMBL/GenBank/DDBJ databases">
        <authorList>
            <person name="Meier V. D."/>
        </authorList>
    </citation>
    <scope>NUCLEOTIDE SEQUENCE</scope>
    <source>
        <strain evidence="5">AVDCRST_MAG38</strain>
    </source>
</reference>
<dbReference type="PROSITE" id="PS50949">
    <property type="entry name" value="HTH_GNTR"/>
    <property type="match status" value="1"/>
</dbReference>
<dbReference type="InterPro" id="IPR036390">
    <property type="entry name" value="WH_DNA-bd_sf"/>
</dbReference>
<protein>
    <recommendedName>
        <fullName evidence="4">HTH gntR-type domain-containing protein</fullName>
    </recommendedName>
</protein>
<evidence type="ECO:0000256" key="2">
    <source>
        <dbReference type="ARBA" id="ARBA00023125"/>
    </source>
</evidence>
<dbReference type="GO" id="GO:0003677">
    <property type="term" value="F:DNA binding"/>
    <property type="evidence" value="ECO:0007669"/>
    <property type="project" value="UniProtKB-KW"/>
</dbReference>
<dbReference type="Gene3D" id="1.20.120.530">
    <property type="entry name" value="GntR ligand-binding domain-like"/>
    <property type="match status" value="1"/>
</dbReference>
<name>A0A6J4R335_9ACTN</name>
<evidence type="ECO:0000256" key="1">
    <source>
        <dbReference type="ARBA" id="ARBA00023015"/>
    </source>
</evidence>
<keyword evidence="3" id="KW-0804">Transcription</keyword>
<dbReference type="AlphaFoldDB" id="A0A6J4R335"/>
<dbReference type="PANTHER" id="PTHR43537:SF5">
    <property type="entry name" value="UXU OPERON TRANSCRIPTIONAL REGULATOR"/>
    <property type="match status" value="1"/>
</dbReference>
<evidence type="ECO:0000256" key="3">
    <source>
        <dbReference type="ARBA" id="ARBA00023163"/>
    </source>
</evidence>
<dbReference type="SMART" id="SM00345">
    <property type="entry name" value="HTH_GNTR"/>
    <property type="match status" value="1"/>
</dbReference>
<gene>
    <name evidence="5" type="ORF">AVDCRST_MAG38-326</name>
</gene>
<feature type="domain" description="HTH gntR-type" evidence="4">
    <location>
        <begin position="1"/>
        <end position="68"/>
    </location>
</feature>
<accession>A0A6J4R335</accession>
<dbReference type="Pfam" id="PF07729">
    <property type="entry name" value="FCD"/>
    <property type="match status" value="1"/>
</dbReference>
<dbReference type="SUPFAM" id="SSF46785">
    <property type="entry name" value="Winged helix' DNA-binding domain"/>
    <property type="match status" value="1"/>
</dbReference>
<keyword evidence="1" id="KW-0805">Transcription regulation</keyword>
<dbReference type="SMART" id="SM00895">
    <property type="entry name" value="FCD"/>
    <property type="match status" value="1"/>
</dbReference>
<evidence type="ECO:0000313" key="5">
    <source>
        <dbReference type="EMBL" id="CAA9462873.1"/>
    </source>
</evidence>
<dbReference type="Pfam" id="PF00392">
    <property type="entry name" value="GntR"/>
    <property type="match status" value="1"/>
</dbReference>
<sequence length="216" mass="22878">MRHVSGLAELIRILILQGELAPGVLLDEPVLAERFMTARPTLREALRLLEGRGLLHANGSGGMRVVALDSEGLAELLEVRAVLEAMCAAEAAERSRRDRLPARAAEHLLELADAVDIATAAGRADRALFADRTFHLAFSGLAGNRAGHVALDHLWDRIVVAQRGSTASAPGTAVATREHRVLVACVSDGDAEEASGTARRHALSALRDLTSPVAPS</sequence>
<dbReference type="InterPro" id="IPR008920">
    <property type="entry name" value="TF_FadR/GntR_C"/>
</dbReference>
<dbReference type="EMBL" id="CADCVJ010000017">
    <property type="protein sequence ID" value="CAA9462873.1"/>
    <property type="molecule type" value="Genomic_DNA"/>
</dbReference>
<organism evidence="5">
    <name type="scientific">uncultured Solirubrobacteraceae bacterium</name>
    <dbReference type="NCBI Taxonomy" id="1162706"/>
    <lineage>
        <taxon>Bacteria</taxon>
        <taxon>Bacillati</taxon>
        <taxon>Actinomycetota</taxon>
        <taxon>Thermoleophilia</taxon>
        <taxon>Solirubrobacterales</taxon>
        <taxon>Solirubrobacteraceae</taxon>
        <taxon>environmental samples</taxon>
    </lineage>
</organism>
<dbReference type="Gene3D" id="1.10.10.10">
    <property type="entry name" value="Winged helix-like DNA-binding domain superfamily/Winged helix DNA-binding domain"/>
    <property type="match status" value="1"/>
</dbReference>
<proteinExistence type="predicted"/>
<dbReference type="InterPro" id="IPR000524">
    <property type="entry name" value="Tscrpt_reg_HTH_GntR"/>
</dbReference>
<evidence type="ECO:0000259" key="4">
    <source>
        <dbReference type="PROSITE" id="PS50949"/>
    </source>
</evidence>
<dbReference type="SUPFAM" id="SSF48008">
    <property type="entry name" value="GntR ligand-binding domain-like"/>
    <property type="match status" value="1"/>
</dbReference>
<keyword evidence="2" id="KW-0238">DNA-binding</keyword>
<dbReference type="GO" id="GO:0003700">
    <property type="term" value="F:DNA-binding transcription factor activity"/>
    <property type="evidence" value="ECO:0007669"/>
    <property type="project" value="InterPro"/>
</dbReference>
<dbReference type="InterPro" id="IPR036388">
    <property type="entry name" value="WH-like_DNA-bd_sf"/>
</dbReference>